<proteinExistence type="predicted"/>
<reference evidence="1 2" key="1">
    <citation type="submission" date="2018-03" db="EMBL/GenBank/DDBJ databases">
        <title>Genomes of Pezizomycetes fungi and the evolution of truffles.</title>
        <authorList>
            <person name="Murat C."/>
            <person name="Payen T."/>
            <person name="Noel B."/>
            <person name="Kuo A."/>
            <person name="Martin F.M."/>
        </authorList>
    </citation>
    <scope>NUCLEOTIDE SEQUENCE [LARGE SCALE GENOMIC DNA]</scope>
    <source>
        <strain evidence="1">091103-1</strain>
    </source>
</reference>
<dbReference type="Proteomes" id="UP000246991">
    <property type="component" value="Unassembled WGS sequence"/>
</dbReference>
<accession>A0A317SMB4</accession>
<name>A0A317SMB4_9PEZI</name>
<sequence>IHLSVNGWTSPHHTMSILGVVDHFPSTRGTRYNLVLALWEIQGPHTGEALGDIVVNIIKE</sequence>
<comment type="caution">
    <text evidence="1">The sequence shown here is derived from an EMBL/GenBank/DDBJ whole genome shotgun (WGS) entry which is preliminary data.</text>
</comment>
<evidence type="ECO:0000313" key="2">
    <source>
        <dbReference type="Proteomes" id="UP000246991"/>
    </source>
</evidence>
<dbReference type="EMBL" id="PYWC01000046">
    <property type="protein sequence ID" value="PWW75428.1"/>
    <property type="molecule type" value="Genomic_DNA"/>
</dbReference>
<protein>
    <submittedName>
        <fullName evidence="1">Uncharacterized protein</fullName>
    </submittedName>
</protein>
<organism evidence="1 2">
    <name type="scientific">Tuber magnatum</name>
    <name type="common">white Piedmont truffle</name>
    <dbReference type="NCBI Taxonomy" id="42249"/>
    <lineage>
        <taxon>Eukaryota</taxon>
        <taxon>Fungi</taxon>
        <taxon>Dikarya</taxon>
        <taxon>Ascomycota</taxon>
        <taxon>Pezizomycotina</taxon>
        <taxon>Pezizomycetes</taxon>
        <taxon>Pezizales</taxon>
        <taxon>Tuberaceae</taxon>
        <taxon>Tuber</taxon>
    </lineage>
</organism>
<dbReference type="OrthoDB" id="4837779at2759"/>
<dbReference type="AlphaFoldDB" id="A0A317SMB4"/>
<gene>
    <name evidence="1" type="ORF">C7212DRAFT_202887</name>
</gene>
<keyword evidence="2" id="KW-1185">Reference proteome</keyword>
<evidence type="ECO:0000313" key="1">
    <source>
        <dbReference type="EMBL" id="PWW75428.1"/>
    </source>
</evidence>
<feature type="non-terminal residue" evidence="1">
    <location>
        <position position="1"/>
    </location>
</feature>